<sequence length="277" mass="33029">MTKNPQIPLTDFQQWMQQLLLDPFQQTEVDPNDLLPENYTRLEDVVQHSEKLTAKDHLAIYQRSYIARLRNCMSQQFSALEYALGEDIFCAFADDYLASRPSYNYNLALLGKHFAEYLEENRPDKDAEQKEDWIDFVIELAQFEYDLGVIFEQKAEENYELADTKTAEENLKLVPICELFSFDFPVREFYSDFKNWKGPDLPFPRTSYCVVLRHNFKLAVYDLHKEQYEYLQYLKEGLTVPEAKAKFTKEHPNEVEEFGFVWNSWKTRWIEAKIFRI</sequence>
<name>A0ABW5LX69_9FLAO</name>
<dbReference type="InterPro" id="IPR044922">
    <property type="entry name" value="DUF2063_N_sf"/>
</dbReference>
<protein>
    <submittedName>
        <fullName evidence="2">DNA-binding domain-containing protein</fullName>
    </submittedName>
</protein>
<keyword evidence="2" id="KW-0238">DNA-binding</keyword>
<reference evidence="3" key="1">
    <citation type="journal article" date="2019" name="Int. J. Syst. Evol. Microbiol.">
        <title>The Global Catalogue of Microorganisms (GCM) 10K type strain sequencing project: providing services to taxonomists for standard genome sequencing and annotation.</title>
        <authorList>
            <consortium name="The Broad Institute Genomics Platform"/>
            <consortium name="The Broad Institute Genome Sequencing Center for Infectious Disease"/>
            <person name="Wu L."/>
            <person name="Ma J."/>
        </authorList>
    </citation>
    <scope>NUCLEOTIDE SEQUENCE [LARGE SCALE GENOMIC DNA]</scope>
    <source>
        <strain evidence="3">KCTC 52127</strain>
    </source>
</reference>
<gene>
    <name evidence="2" type="ORF">ACFSRZ_16220</name>
</gene>
<evidence type="ECO:0000259" key="1">
    <source>
        <dbReference type="Pfam" id="PF09836"/>
    </source>
</evidence>
<dbReference type="Pfam" id="PF09836">
    <property type="entry name" value="DUF2063"/>
    <property type="match status" value="1"/>
</dbReference>
<dbReference type="GO" id="GO:0003677">
    <property type="term" value="F:DNA binding"/>
    <property type="evidence" value="ECO:0007669"/>
    <property type="project" value="UniProtKB-KW"/>
</dbReference>
<dbReference type="InterPro" id="IPR018640">
    <property type="entry name" value="DUF2063"/>
</dbReference>
<dbReference type="RefSeq" id="WP_379667626.1">
    <property type="nucleotide sequence ID" value="NZ_JBHULH010000012.1"/>
</dbReference>
<evidence type="ECO:0000313" key="3">
    <source>
        <dbReference type="Proteomes" id="UP001597508"/>
    </source>
</evidence>
<keyword evidence="3" id="KW-1185">Reference proteome</keyword>
<comment type="caution">
    <text evidence="2">The sequence shown here is derived from an EMBL/GenBank/DDBJ whole genome shotgun (WGS) entry which is preliminary data.</text>
</comment>
<dbReference type="EMBL" id="JBHULH010000012">
    <property type="protein sequence ID" value="MFD2568922.1"/>
    <property type="molecule type" value="Genomic_DNA"/>
</dbReference>
<proteinExistence type="predicted"/>
<accession>A0ABW5LX69</accession>
<evidence type="ECO:0000313" key="2">
    <source>
        <dbReference type="EMBL" id="MFD2568922.1"/>
    </source>
</evidence>
<dbReference type="Proteomes" id="UP001597508">
    <property type="component" value="Unassembled WGS sequence"/>
</dbReference>
<feature type="domain" description="Putative DNA-binding" evidence="1">
    <location>
        <begin position="12"/>
        <end position="118"/>
    </location>
</feature>
<organism evidence="2 3">
    <name type="scientific">Pseudotenacibaculum haliotis</name>
    <dbReference type="NCBI Taxonomy" id="1862138"/>
    <lineage>
        <taxon>Bacteria</taxon>
        <taxon>Pseudomonadati</taxon>
        <taxon>Bacteroidota</taxon>
        <taxon>Flavobacteriia</taxon>
        <taxon>Flavobacteriales</taxon>
        <taxon>Flavobacteriaceae</taxon>
        <taxon>Pseudotenacibaculum</taxon>
    </lineage>
</organism>
<dbReference type="Gene3D" id="1.10.150.690">
    <property type="entry name" value="DUF2063"/>
    <property type="match status" value="1"/>
</dbReference>